<feature type="domain" description="Reverse transcriptase" evidence="3">
    <location>
        <begin position="529"/>
        <end position="754"/>
    </location>
</feature>
<dbReference type="Proteomes" id="UP000299102">
    <property type="component" value="Unassembled WGS sequence"/>
</dbReference>
<feature type="transmembrane region" description="Helical" evidence="2">
    <location>
        <begin position="1158"/>
        <end position="1180"/>
    </location>
</feature>
<reference evidence="4 5" key="1">
    <citation type="journal article" date="2019" name="Commun. Biol.">
        <title>The bagworm genome reveals a unique fibroin gene that provides high tensile strength.</title>
        <authorList>
            <person name="Kono N."/>
            <person name="Nakamura H."/>
            <person name="Ohtoshi R."/>
            <person name="Tomita M."/>
            <person name="Numata K."/>
            <person name="Arakawa K."/>
        </authorList>
    </citation>
    <scope>NUCLEOTIDE SEQUENCE [LARGE SCALE GENOMIC DNA]</scope>
</reference>
<dbReference type="Gene3D" id="3.60.10.10">
    <property type="entry name" value="Endonuclease/exonuclease/phosphatase"/>
    <property type="match status" value="1"/>
</dbReference>
<dbReference type="InterPro" id="IPR036259">
    <property type="entry name" value="MFS_trans_sf"/>
</dbReference>
<dbReference type="InterPro" id="IPR036691">
    <property type="entry name" value="Endo/exonu/phosph_ase_sf"/>
</dbReference>
<keyword evidence="5" id="KW-1185">Reference proteome</keyword>
<dbReference type="InterPro" id="IPR043502">
    <property type="entry name" value="DNA/RNA_pol_sf"/>
</dbReference>
<comment type="caution">
    <text evidence="4">The sequence shown here is derived from an EMBL/GenBank/DDBJ whole genome shotgun (WGS) entry which is preliminary data.</text>
</comment>
<dbReference type="Pfam" id="PF00078">
    <property type="entry name" value="RVT_1"/>
    <property type="match status" value="1"/>
</dbReference>
<dbReference type="GO" id="GO:0003824">
    <property type="term" value="F:catalytic activity"/>
    <property type="evidence" value="ECO:0007669"/>
    <property type="project" value="InterPro"/>
</dbReference>
<evidence type="ECO:0000259" key="3">
    <source>
        <dbReference type="PROSITE" id="PS50878"/>
    </source>
</evidence>
<dbReference type="Pfam" id="PF07690">
    <property type="entry name" value="MFS_1"/>
    <property type="match status" value="1"/>
</dbReference>
<feature type="compositionally biased region" description="Basic residues" evidence="1">
    <location>
        <begin position="9"/>
        <end position="21"/>
    </location>
</feature>
<evidence type="ECO:0000256" key="1">
    <source>
        <dbReference type="SAM" id="MobiDB-lite"/>
    </source>
</evidence>
<keyword evidence="2" id="KW-0812">Transmembrane</keyword>
<dbReference type="GO" id="GO:0071897">
    <property type="term" value="P:DNA biosynthetic process"/>
    <property type="evidence" value="ECO:0007669"/>
    <property type="project" value="UniProtKB-ARBA"/>
</dbReference>
<feature type="transmembrane region" description="Helical" evidence="2">
    <location>
        <begin position="1033"/>
        <end position="1056"/>
    </location>
</feature>
<dbReference type="EMBL" id="BGZK01000547">
    <property type="protein sequence ID" value="GBP49552.1"/>
    <property type="molecule type" value="Genomic_DNA"/>
</dbReference>
<feature type="transmembrane region" description="Helical" evidence="2">
    <location>
        <begin position="1068"/>
        <end position="1088"/>
    </location>
</feature>
<feature type="transmembrane region" description="Helical" evidence="2">
    <location>
        <begin position="1100"/>
        <end position="1118"/>
    </location>
</feature>
<evidence type="ECO:0000256" key="2">
    <source>
        <dbReference type="SAM" id="Phobius"/>
    </source>
</evidence>
<evidence type="ECO:0000313" key="5">
    <source>
        <dbReference type="Proteomes" id="UP000299102"/>
    </source>
</evidence>
<dbReference type="SUPFAM" id="SSF56672">
    <property type="entry name" value="DNA/RNA polymerases"/>
    <property type="match status" value="1"/>
</dbReference>
<gene>
    <name evidence="4" type="ORF">EVAR_45616_1</name>
</gene>
<dbReference type="SUPFAM" id="SSF56219">
    <property type="entry name" value="DNase I-like"/>
    <property type="match status" value="1"/>
</dbReference>
<dbReference type="Pfam" id="PF03372">
    <property type="entry name" value="Exo_endo_phos"/>
    <property type="match status" value="1"/>
</dbReference>
<feature type="transmembrane region" description="Helical" evidence="2">
    <location>
        <begin position="1186"/>
        <end position="1211"/>
    </location>
</feature>
<keyword evidence="2" id="KW-1133">Transmembrane helix</keyword>
<dbReference type="PROSITE" id="PS50878">
    <property type="entry name" value="RT_POL"/>
    <property type="match status" value="1"/>
</dbReference>
<sequence>MQLSASKPTGHRGSVRPKPSKFQHNTTPETKLKQAPQQLKICTYNVRSLSTKERLLELTYALKNIKFDIIGLGEVRRKGCNIEEHQEYILCYIRETIGLYGVGFLVRKIHKQNIVSFTGISERVAVLKLKYEHELLTFVQAYAPTEQASEEETDKFYNDIRKAQENQDRNVIVMGDFNARVGQPKKYEKFIMGNFGYGKRNERGNKLVQYTCEQKLSITNTYFKKDADRRWTWISPDQKTENKIDYIMCNKPKQITNIEVLNNVPFPLDHRLLRSSFSLKSPKKSRKTYSSLPKLPKTDDEKLLYSASLNENLETKFCVLPEENNVQNYYDKLKYAITSSLKIKYNNSKDEAKILSRTTKDLMDKHTKLMHTKHKTKEMKEELKNLFKMCSKAIKNDYNKYKREVVERNLNKYRSSKRAYKELMTHRNLIGKLKKEYGETKTRQDVINHATEFYKELYKKYSETNETEDSHKDFEEEEETVKSIDECEVLEHLKKLKTEKSPGPDNITNEILKIGAPLLLSHLTQIFNLSLKAEEVPKQWCNSDIILLYKKGDPLDTGNYRPISLLPSIYKLFTTILLSRITPIIDASQPIEQAGFRSAFSTIDHIHTLEQILEKYKEFNQPLYVAYVDYTKAFDTITHTSIWKALNVCGVSKTYINIIKNIYSKITSRIKMENNGEQISIEIGVKQGDPLSPKLFIADDIIVFAKSAKELEQMMQFLACESKKCGLQMNAHKTKVMTNSTQRPVKWKWAGHLTRYTDKRWFLQTTKWVGPAGKRSKGRPLKRWADDIKELAGMDMIFDFFGELPINTFTGDDSVHKDEVICTSFNMCFGVLFKEFIDEHQVSSTSVTLLNGTNCVCLAISGLSWMVAPMFVRWSLEEYGFRSTLIIIFGININLFVGVALMQPVEWHMLLVEDTIKGESLKDNVEIIKENLTLSDGSSEPVIKIYSNEDKIQKVPVNVELEKLINKTSRHSDEARKSHGQIDLEKARNMVEYAKRFSITSFPMDQIPIQNKKISMDNIIALMDFKLFKDPRYLITCIGACFAFFLDSNYALLFPLALYSYGWDNRNVALALSLYAVGDITLKILFVAISKCVHFDYRKFYLVGLLIALFTRLGIQWVSDVTAVMALFCIMGTSRCFFHILTPILVADMVEIKRFASAHGLLMLTYGLINILFAPAVGAIRDWSRSYSVTFFVMTGCFGFVTALWTADLYFNRKRTNKISSNDENGQK</sequence>
<dbReference type="CDD" id="cd09076">
    <property type="entry name" value="L1-EN"/>
    <property type="match status" value="1"/>
</dbReference>
<protein>
    <submittedName>
        <fullName evidence="4">LINE-1 retrotransposable element ORF2 protein</fullName>
    </submittedName>
</protein>
<dbReference type="InterPro" id="IPR011701">
    <property type="entry name" value="MFS"/>
</dbReference>
<dbReference type="InterPro" id="IPR000477">
    <property type="entry name" value="RT_dom"/>
</dbReference>
<name>A0A4C1WGD0_EUMVA</name>
<feature type="transmembrane region" description="Helical" evidence="2">
    <location>
        <begin position="1124"/>
        <end position="1146"/>
    </location>
</feature>
<dbReference type="OrthoDB" id="410104at2759"/>
<dbReference type="PANTHER" id="PTHR19446">
    <property type="entry name" value="REVERSE TRANSCRIPTASES"/>
    <property type="match status" value="1"/>
</dbReference>
<dbReference type="InterPro" id="IPR005135">
    <property type="entry name" value="Endo/exonuclease/phosphatase"/>
</dbReference>
<dbReference type="Gene3D" id="1.20.1250.20">
    <property type="entry name" value="MFS general substrate transporter like domains"/>
    <property type="match status" value="1"/>
</dbReference>
<dbReference type="CDD" id="cd01650">
    <property type="entry name" value="RT_nLTR_like"/>
    <property type="match status" value="1"/>
</dbReference>
<dbReference type="GO" id="GO:0022857">
    <property type="term" value="F:transmembrane transporter activity"/>
    <property type="evidence" value="ECO:0007669"/>
    <property type="project" value="InterPro"/>
</dbReference>
<organism evidence="4 5">
    <name type="scientific">Eumeta variegata</name>
    <name type="common">Bagworm moth</name>
    <name type="synonym">Eumeta japonica</name>
    <dbReference type="NCBI Taxonomy" id="151549"/>
    <lineage>
        <taxon>Eukaryota</taxon>
        <taxon>Metazoa</taxon>
        <taxon>Ecdysozoa</taxon>
        <taxon>Arthropoda</taxon>
        <taxon>Hexapoda</taxon>
        <taxon>Insecta</taxon>
        <taxon>Pterygota</taxon>
        <taxon>Neoptera</taxon>
        <taxon>Endopterygota</taxon>
        <taxon>Lepidoptera</taxon>
        <taxon>Glossata</taxon>
        <taxon>Ditrysia</taxon>
        <taxon>Tineoidea</taxon>
        <taxon>Psychidae</taxon>
        <taxon>Oiketicinae</taxon>
        <taxon>Eumeta</taxon>
    </lineage>
</organism>
<keyword evidence="2" id="KW-0472">Membrane</keyword>
<evidence type="ECO:0000313" key="4">
    <source>
        <dbReference type="EMBL" id="GBP49552.1"/>
    </source>
</evidence>
<proteinExistence type="predicted"/>
<dbReference type="SUPFAM" id="SSF103473">
    <property type="entry name" value="MFS general substrate transporter"/>
    <property type="match status" value="1"/>
</dbReference>
<feature type="region of interest" description="Disordered" evidence="1">
    <location>
        <begin position="1"/>
        <end position="34"/>
    </location>
</feature>
<accession>A0A4C1WGD0</accession>
<feature type="transmembrane region" description="Helical" evidence="2">
    <location>
        <begin position="879"/>
        <end position="901"/>
    </location>
</feature>
<dbReference type="AlphaFoldDB" id="A0A4C1WGD0"/>